<evidence type="ECO:0000256" key="9">
    <source>
        <dbReference type="ARBA" id="ARBA00023204"/>
    </source>
</evidence>
<dbReference type="InterPro" id="IPR003561">
    <property type="entry name" value="Mutator_MutT"/>
</dbReference>
<sequence length="140" mass="16065">MPRQTDLSHSKHIQVVVLILENQSGNYLITQRKKTAHLGGYWEFPGGKVEPGESFLTALRRESQEELAYQPHDPSLLLHLDHSYPEQHVSLYFYHQLDPSAKVIANEQQAMRWVSLKELHNTQLPPANLPVLEYLAASEE</sequence>
<evidence type="ECO:0000259" key="17">
    <source>
        <dbReference type="PROSITE" id="PS51462"/>
    </source>
</evidence>
<keyword evidence="7 18" id="KW-0378">Hydrolase</keyword>
<keyword evidence="9" id="KW-0234">DNA repair</keyword>
<keyword evidence="19" id="KW-1185">Reference proteome</keyword>
<comment type="catalytic activity">
    <reaction evidence="11">
        <text>8-oxo-GTP + H2O = 8-oxo-GMP + diphosphate + H(+)</text>
        <dbReference type="Rhea" id="RHEA:67616"/>
        <dbReference type="ChEBI" id="CHEBI:15377"/>
        <dbReference type="ChEBI" id="CHEBI:15378"/>
        <dbReference type="ChEBI" id="CHEBI:33019"/>
        <dbReference type="ChEBI" id="CHEBI:143553"/>
        <dbReference type="ChEBI" id="CHEBI:145694"/>
    </reaction>
</comment>
<dbReference type="EMBL" id="JBHRTS010000004">
    <property type="protein sequence ID" value="MFC3194429.1"/>
    <property type="molecule type" value="Genomic_DNA"/>
</dbReference>
<comment type="caution">
    <text evidence="18">The sequence shown here is derived from an EMBL/GenBank/DDBJ whole genome shotgun (WGS) entry which is preliminary data.</text>
</comment>
<dbReference type="NCBIfam" id="TIGR00586">
    <property type="entry name" value="mutt"/>
    <property type="match status" value="1"/>
</dbReference>
<keyword evidence="8" id="KW-0460">Magnesium</keyword>
<dbReference type="RefSeq" id="WP_077411291.1">
    <property type="nucleotide sequence ID" value="NZ_JBHRTS010000004.1"/>
</dbReference>
<keyword evidence="4" id="KW-0235">DNA replication</keyword>
<evidence type="ECO:0000256" key="10">
    <source>
        <dbReference type="ARBA" id="ARBA00035861"/>
    </source>
</evidence>
<keyword evidence="6" id="KW-0227">DNA damage</keyword>
<evidence type="ECO:0000313" key="19">
    <source>
        <dbReference type="Proteomes" id="UP001595533"/>
    </source>
</evidence>
<dbReference type="InterPro" id="IPR047127">
    <property type="entry name" value="MutT-like"/>
</dbReference>
<evidence type="ECO:0000256" key="3">
    <source>
        <dbReference type="ARBA" id="ARBA00022457"/>
    </source>
</evidence>
<comment type="similarity">
    <text evidence="2">Belongs to the Nudix hydrolase family.</text>
</comment>
<dbReference type="InterPro" id="IPR029119">
    <property type="entry name" value="MutY_C"/>
</dbReference>
<evidence type="ECO:0000256" key="6">
    <source>
        <dbReference type="ARBA" id="ARBA00022763"/>
    </source>
</evidence>
<evidence type="ECO:0000256" key="15">
    <source>
        <dbReference type="ARBA" id="ARBA00041979"/>
    </source>
</evidence>
<protein>
    <recommendedName>
        <fullName evidence="13">8-oxo-dGTP diphosphatase</fullName>
        <ecNumber evidence="12">3.6.1.55</ecNumber>
    </recommendedName>
    <alternativeName>
        <fullName evidence="16">7,8-dihydro-8-oxoguanine-triphosphatase</fullName>
    </alternativeName>
    <alternativeName>
        <fullName evidence="15">Mutator protein MutT</fullName>
    </alternativeName>
    <alternativeName>
        <fullName evidence="14">dGTP pyrophosphohydrolase</fullName>
    </alternativeName>
</protein>
<proteinExistence type="inferred from homology"/>
<dbReference type="PANTHER" id="PTHR47707">
    <property type="entry name" value="8-OXO-DGTP DIPHOSPHATASE"/>
    <property type="match status" value="1"/>
</dbReference>
<evidence type="ECO:0000256" key="13">
    <source>
        <dbReference type="ARBA" id="ARBA00040794"/>
    </source>
</evidence>
<evidence type="ECO:0000256" key="5">
    <source>
        <dbReference type="ARBA" id="ARBA00022723"/>
    </source>
</evidence>
<gene>
    <name evidence="18" type="primary">mutT</name>
    <name evidence="18" type="ORF">ACFODZ_09270</name>
</gene>
<evidence type="ECO:0000256" key="1">
    <source>
        <dbReference type="ARBA" id="ARBA00001946"/>
    </source>
</evidence>
<keyword evidence="5" id="KW-0479">Metal-binding</keyword>
<evidence type="ECO:0000256" key="12">
    <source>
        <dbReference type="ARBA" id="ARBA00038905"/>
    </source>
</evidence>
<dbReference type="InterPro" id="IPR000086">
    <property type="entry name" value="NUDIX_hydrolase_dom"/>
</dbReference>
<dbReference type="GO" id="GO:0035539">
    <property type="term" value="F:8-oxo-7,8-dihydrodeoxyguanosine triphosphate pyrophosphatase activity"/>
    <property type="evidence" value="ECO:0007669"/>
    <property type="project" value="UniProtKB-EC"/>
</dbReference>
<dbReference type="CDD" id="cd03425">
    <property type="entry name" value="NUDIX_MutT_NudA_like"/>
    <property type="match status" value="1"/>
</dbReference>
<dbReference type="Proteomes" id="UP001595533">
    <property type="component" value="Unassembled WGS sequence"/>
</dbReference>
<evidence type="ECO:0000256" key="7">
    <source>
        <dbReference type="ARBA" id="ARBA00022801"/>
    </source>
</evidence>
<evidence type="ECO:0000313" key="18">
    <source>
        <dbReference type="EMBL" id="MFC3194429.1"/>
    </source>
</evidence>
<dbReference type="Pfam" id="PF14815">
    <property type="entry name" value="NUDIX_4"/>
    <property type="match status" value="1"/>
</dbReference>
<accession>A0ABV7JC17</accession>
<dbReference type="EC" id="3.6.1.55" evidence="12"/>
<evidence type="ECO:0000256" key="2">
    <source>
        <dbReference type="ARBA" id="ARBA00005582"/>
    </source>
</evidence>
<keyword evidence="3" id="KW-0515">Mutator protein</keyword>
<evidence type="ECO:0000256" key="14">
    <source>
        <dbReference type="ARBA" id="ARBA00041592"/>
    </source>
</evidence>
<reference evidence="19" key="1">
    <citation type="journal article" date="2019" name="Int. J. Syst. Evol. Microbiol.">
        <title>The Global Catalogue of Microorganisms (GCM) 10K type strain sequencing project: providing services to taxonomists for standard genome sequencing and annotation.</title>
        <authorList>
            <consortium name="The Broad Institute Genomics Platform"/>
            <consortium name="The Broad Institute Genome Sequencing Center for Infectious Disease"/>
            <person name="Wu L."/>
            <person name="Ma J."/>
        </authorList>
    </citation>
    <scope>NUCLEOTIDE SEQUENCE [LARGE SCALE GENOMIC DNA]</scope>
    <source>
        <strain evidence="19">KCTC 42953</strain>
    </source>
</reference>
<comment type="cofactor">
    <cofactor evidence="1">
        <name>Mg(2+)</name>
        <dbReference type="ChEBI" id="CHEBI:18420"/>
    </cofactor>
</comment>
<dbReference type="PANTHER" id="PTHR47707:SF1">
    <property type="entry name" value="NUDIX HYDROLASE FAMILY PROTEIN"/>
    <property type="match status" value="1"/>
</dbReference>
<organism evidence="18 19">
    <name type="scientific">Marinicella sediminis</name>
    <dbReference type="NCBI Taxonomy" id="1792834"/>
    <lineage>
        <taxon>Bacteria</taxon>
        <taxon>Pseudomonadati</taxon>
        <taxon>Pseudomonadota</taxon>
        <taxon>Gammaproteobacteria</taxon>
        <taxon>Lysobacterales</taxon>
        <taxon>Marinicellaceae</taxon>
        <taxon>Marinicella</taxon>
    </lineage>
</organism>
<dbReference type="InterPro" id="IPR015797">
    <property type="entry name" value="NUDIX_hydrolase-like_dom_sf"/>
</dbReference>
<evidence type="ECO:0000256" key="11">
    <source>
        <dbReference type="ARBA" id="ARBA00036904"/>
    </source>
</evidence>
<evidence type="ECO:0000256" key="8">
    <source>
        <dbReference type="ARBA" id="ARBA00022842"/>
    </source>
</evidence>
<evidence type="ECO:0000256" key="4">
    <source>
        <dbReference type="ARBA" id="ARBA00022705"/>
    </source>
</evidence>
<dbReference type="SUPFAM" id="SSF55811">
    <property type="entry name" value="Nudix"/>
    <property type="match status" value="1"/>
</dbReference>
<feature type="domain" description="Nudix hydrolase" evidence="17">
    <location>
        <begin position="10"/>
        <end position="137"/>
    </location>
</feature>
<name>A0ABV7JC17_9GAMM</name>
<dbReference type="PROSITE" id="PS51462">
    <property type="entry name" value="NUDIX"/>
    <property type="match status" value="1"/>
</dbReference>
<dbReference type="Gene3D" id="3.90.79.10">
    <property type="entry name" value="Nucleoside Triphosphate Pyrophosphohydrolase"/>
    <property type="match status" value="1"/>
</dbReference>
<evidence type="ECO:0000256" key="16">
    <source>
        <dbReference type="ARBA" id="ARBA00042798"/>
    </source>
</evidence>
<comment type="catalytic activity">
    <reaction evidence="10">
        <text>8-oxo-dGTP + H2O = 8-oxo-dGMP + diphosphate + H(+)</text>
        <dbReference type="Rhea" id="RHEA:31575"/>
        <dbReference type="ChEBI" id="CHEBI:15377"/>
        <dbReference type="ChEBI" id="CHEBI:15378"/>
        <dbReference type="ChEBI" id="CHEBI:33019"/>
        <dbReference type="ChEBI" id="CHEBI:63224"/>
        <dbReference type="ChEBI" id="CHEBI:77896"/>
        <dbReference type="EC" id="3.6.1.55"/>
    </reaction>
</comment>